<protein>
    <recommendedName>
        <fullName evidence="3">F-box domain-containing protein</fullName>
    </recommendedName>
</protein>
<name>A0AAJ0DJP5_9PEZI</name>
<gene>
    <name evidence="1" type="ORF">LTR09_007281</name>
</gene>
<accession>A0AAJ0DJP5</accession>
<proteinExistence type="predicted"/>
<sequence length="329" mass="38772">MDISWWELPVGLVCSLVTAPPLYIYQIISSAYRRHARAVKANTPLPKALELERQARQEANRSHDFMRLPGELRNRIYSLCMVSDASIDPIWGCFHDLNQTDKSEFCLERSAFYPQYTSQLHPELPYEPYEVKGARMANMTQVCKAWRVEALHHFYGTNVFKLPIGKHLHERRKPAHHQWFTAWPVWRASYWPPKAPGPAGRFARRCYYPPWLRKRPQDAFVVMRLVLHDYRPCPHWVPQHWAQTLRGGCMILLDLQKRTVRAVRSVDWKDSFELWNCDVCWKQFGENVSRLNQNEEMGELFVEFKGKMNAESAVRVVDGVRRILEAEYE</sequence>
<dbReference type="AlphaFoldDB" id="A0AAJ0DJP5"/>
<reference evidence="1" key="1">
    <citation type="submission" date="2023-04" db="EMBL/GenBank/DDBJ databases">
        <title>Black Yeasts Isolated from many extreme environments.</title>
        <authorList>
            <person name="Coleine C."/>
            <person name="Stajich J.E."/>
            <person name="Selbmann L."/>
        </authorList>
    </citation>
    <scope>NUCLEOTIDE SEQUENCE</scope>
    <source>
        <strain evidence="1">CCFEE 5312</strain>
    </source>
</reference>
<dbReference type="Proteomes" id="UP001271007">
    <property type="component" value="Unassembled WGS sequence"/>
</dbReference>
<dbReference type="EMBL" id="JAWDJX010000025">
    <property type="protein sequence ID" value="KAK3051626.1"/>
    <property type="molecule type" value="Genomic_DNA"/>
</dbReference>
<evidence type="ECO:0000313" key="1">
    <source>
        <dbReference type="EMBL" id="KAK3051626.1"/>
    </source>
</evidence>
<organism evidence="1 2">
    <name type="scientific">Extremus antarcticus</name>
    <dbReference type="NCBI Taxonomy" id="702011"/>
    <lineage>
        <taxon>Eukaryota</taxon>
        <taxon>Fungi</taxon>
        <taxon>Dikarya</taxon>
        <taxon>Ascomycota</taxon>
        <taxon>Pezizomycotina</taxon>
        <taxon>Dothideomycetes</taxon>
        <taxon>Dothideomycetidae</taxon>
        <taxon>Mycosphaerellales</taxon>
        <taxon>Extremaceae</taxon>
        <taxon>Extremus</taxon>
    </lineage>
</organism>
<evidence type="ECO:0008006" key="3">
    <source>
        <dbReference type="Google" id="ProtNLM"/>
    </source>
</evidence>
<comment type="caution">
    <text evidence="1">The sequence shown here is derived from an EMBL/GenBank/DDBJ whole genome shotgun (WGS) entry which is preliminary data.</text>
</comment>
<evidence type="ECO:0000313" key="2">
    <source>
        <dbReference type="Proteomes" id="UP001271007"/>
    </source>
</evidence>
<keyword evidence="2" id="KW-1185">Reference proteome</keyword>